<dbReference type="CDD" id="cd02981">
    <property type="entry name" value="PDI_b_family"/>
    <property type="match status" value="1"/>
</dbReference>
<dbReference type="PANTHER" id="PTHR18929:SF132">
    <property type="entry name" value="PROTEIN DISULFIDE-ISOMERASE A3"/>
    <property type="match status" value="1"/>
</dbReference>
<feature type="domain" description="Thioredoxin" evidence="12">
    <location>
        <begin position="340"/>
        <end position="473"/>
    </location>
</feature>
<dbReference type="GO" id="GO:0034976">
    <property type="term" value="P:response to endoplasmic reticulum stress"/>
    <property type="evidence" value="ECO:0007669"/>
    <property type="project" value="TreeGrafter"/>
</dbReference>
<dbReference type="CDD" id="cd02995">
    <property type="entry name" value="PDI_a_PDI_a'_C"/>
    <property type="match status" value="1"/>
</dbReference>
<name>A0A8H7SRU3_9FUNG</name>
<dbReference type="Pfam" id="PF13848">
    <property type="entry name" value="Thioredoxin_6"/>
    <property type="match status" value="1"/>
</dbReference>
<dbReference type="PANTHER" id="PTHR18929">
    <property type="entry name" value="PROTEIN DISULFIDE ISOMERASE"/>
    <property type="match status" value="1"/>
</dbReference>
<feature type="disulfide bond" description="Redox-active" evidence="10">
    <location>
        <begin position="52"/>
        <end position="55"/>
    </location>
</feature>
<keyword evidence="10" id="KW-1015">Disulfide bond</keyword>
<dbReference type="CDD" id="cd02961">
    <property type="entry name" value="PDI_a_family"/>
    <property type="match status" value="1"/>
</dbReference>
<comment type="caution">
    <text evidence="13">The sequence shown here is derived from an EMBL/GenBank/DDBJ whole genome shotgun (WGS) entry which is preliminary data.</text>
</comment>
<feature type="domain" description="Thioredoxin" evidence="12">
    <location>
        <begin position="4"/>
        <end position="129"/>
    </location>
</feature>
<keyword evidence="5 11" id="KW-0732">Signal</keyword>
<dbReference type="PROSITE" id="PS00194">
    <property type="entry name" value="THIOREDOXIN_1"/>
    <property type="match status" value="1"/>
</dbReference>
<evidence type="ECO:0000256" key="6">
    <source>
        <dbReference type="ARBA" id="ARBA00022737"/>
    </source>
</evidence>
<feature type="chain" id="PRO_5034097691" description="protein disulfide-isomerase" evidence="11">
    <location>
        <begin position="22"/>
        <end position="488"/>
    </location>
</feature>
<gene>
    <name evidence="13" type="ORF">INT48_000284</name>
</gene>
<dbReference type="GO" id="GO:0005788">
    <property type="term" value="C:endoplasmic reticulum lumen"/>
    <property type="evidence" value="ECO:0007669"/>
    <property type="project" value="UniProtKB-SubCell"/>
</dbReference>
<comment type="subcellular location">
    <subcellularLocation>
        <location evidence="2">Endoplasmic reticulum lumen</location>
    </subcellularLocation>
</comment>
<dbReference type="EC" id="5.3.4.1" evidence="4"/>
<evidence type="ECO:0000256" key="8">
    <source>
        <dbReference type="ARBA" id="ARBA00023235"/>
    </source>
</evidence>
<dbReference type="InterPro" id="IPR013766">
    <property type="entry name" value="Thioredoxin_domain"/>
</dbReference>
<accession>A0A8H7SRU3</accession>
<dbReference type="GO" id="GO:0003756">
    <property type="term" value="F:protein disulfide isomerase activity"/>
    <property type="evidence" value="ECO:0007669"/>
    <property type="project" value="UniProtKB-EC"/>
</dbReference>
<dbReference type="InterPro" id="IPR036249">
    <property type="entry name" value="Thioredoxin-like_sf"/>
</dbReference>
<dbReference type="InterPro" id="IPR005792">
    <property type="entry name" value="Prot_disulphide_isomerase"/>
</dbReference>
<keyword evidence="8" id="KW-0413">Isomerase</keyword>
<dbReference type="NCBIfam" id="TIGR01130">
    <property type="entry name" value="ER_PDI_fam"/>
    <property type="match status" value="1"/>
</dbReference>
<dbReference type="CDD" id="cd02982">
    <property type="entry name" value="PDI_b'_family"/>
    <property type="match status" value="1"/>
</dbReference>
<evidence type="ECO:0000256" key="10">
    <source>
        <dbReference type="PIRSR" id="PIRSR605792-51"/>
    </source>
</evidence>
<keyword evidence="14" id="KW-1185">Reference proteome</keyword>
<reference evidence="13" key="1">
    <citation type="submission" date="2021-01" db="EMBL/GenBank/DDBJ databases">
        <title>Metabolic potential, ecology and presence of endohyphal bacteria is reflected in genomic diversity of Mucoromycotina.</title>
        <authorList>
            <person name="Muszewska A."/>
            <person name="Okrasinska A."/>
            <person name="Steczkiewicz K."/>
            <person name="Drgas O."/>
            <person name="Orlowska M."/>
            <person name="Perlinska-Lenart U."/>
            <person name="Aleksandrzak-Piekarczyk T."/>
            <person name="Szatraj K."/>
            <person name="Zielenkiewicz U."/>
            <person name="Pilsyk S."/>
            <person name="Malc E."/>
            <person name="Mieczkowski P."/>
            <person name="Kruszewska J.S."/>
            <person name="Biernat P."/>
            <person name="Pawlowska J."/>
        </authorList>
    </citation>
    <scope>NUCLEOTIDE SEQUENCE</scope>
    <source>
        <strain evidence="13">WA0000018081</strain>
    </source>
</reference>
<dbReference type="EMBL" id="JAEPRE010000061">
    <property type="protein sequence ID" value="KAG2234107.1"/>
    <property type="molecule type" value="Genomic_DNA"/>
</dbReference>
<comment type="similarity">
    <text evidence="3">Belongs to the protein disulfide isomerase family.</text>
</comment>
<proteinExistence type="inferred from homology"/>
<sequence>MVKKTILWSAITAVFTSAVYASHVLSLTNAQEFDEAIESNQLMLINFYSNPCADCAILSPEFEKAAETLKTDNITLAEIDCSVNDDVCNRYTLLGYPAMQIFRQGRASDLYPHERTSERIITFMKRHLVPGLSLLQTQQDLEAFKKDESILAVAYLDPSDDHHIGQWKALSDRLIDDYAFGYVTDKDFATAEGITEFPSYVVYKHFDDLKNVQSGHYSSRTLDDFIKLNAVPLLETIRPDTFMDYVDANRPLVYLFSNSEEMQRDLHNVFFPLAIKYKGKFAFAHIDANEYVSQADFLALQPGQWPAMAVHNFNTGARFPFEQTNDLKDVQAIESFLNDVEQNKLEPALKSQSFRGEEDVVKVVVGNEFEKIVMDKSKDVFIEIYAPWCGHCQAMAPAWKQLGQFMEDYEGEKHGIVIAKMDGTVNDVPLSAGLQVTGYPTIKLFKADTNTIVDYNGKRTLHDFVQFLKQESSRQTFDIDLSRIHDEL</sequence>
<protein>
    <recommendedName>
        <fullName evidence="4">protein disulfide-isomerase</fullName>
        <ecNumber evidence="4">5.3.4.1</ecNumber>
    </recommendedName>
</protein>
<keyword evidence="6" id="KW-0677">Repeat</keyword>
<comment type="catalytic activity">
    <reaction evidence="1">
        <text>Catalyzes the rearrangement of -S-S- bonds in proteins.</text>
        <dbReference type="EC" id="5.3.4.1"/>
    </reaction>
</comment>
<dbReference type="Proteomes" id="UP000613177">
    <property type="component" value="Unassembled WGS sequence"/>
</dbReference>
<evidence type="ECO:0000256" key="9">
    <source>
        <dbReference type="ARBA" id="ARBA00023284"/>
    </source>
</evidence>
<dbReference type="Gene3D" id="3.40.30.10">
    <property type="entry name" value="Glutaredoxin"/>
    <property type="match status" value="4"/>
</dbReference>
<evidence type="ECO:0000256" key="5">
    <source>
        <dbReference type="ARBA" id="ARBA00022729"/>
    </source>
</evidence>
<feature type="signal peptide" evidence="11">
    <location>
        <begin position="1"/>
        <end position="21"/>
    </location>
</feature>
<dbReference type="PROSITE" id="PS51352">
    <property type="entry name" value="THIOREDOXIN_2"/>
    <property type="match status" value="2"/>
</dbReference>
<evidence type="ECO:0000313" key="13">
    <source>
        <dbReference type="EMBL" id="KAG2234107.1"/>
    </source>
</evidence>
<evidence type="ECO:0000256" key="1">
    <source>
        <dbReference type="ARBA" id="ARBA00001182"/>
    </source>
</evidence>
<evidence type="ECO:0000256" key="7">
    <source>
        <dbReference type="ARBA" id="ARBA00022824"/>
    </source>
</evidence>
<evidence type="ECO:0000256" key="2">
    <source>
        <dbReference type="ARBA" id="ARBA00004319"/>
    </source>
</evidence>
<evidence type="ECO:0000256" key="4">
    <source>
        <dbReference type="ARBA" id="ARBA00012723"/>
    </source>
</evidence>
<keyword evidence="9 10" id="KW-0676">Redox-active center</keyword>
<evidence type="ECO:0000259" key="12">
    <source>
        <dbReference type="PROSITE" id="PS51352"/>
    </source>
</evidence>
<evidence type="ECO:0000313" key="14">
    <source>
        <dbReference type="Proteomes" id="UP000613177"/>
    </source>
</evidence>
<evidence type="ECO:0000256" key="3">
    <source>
        <dbReference type="ARBA" id="ARBA00006347"/>
    </source>
</evidence>
<dbReference type="GO" id="GO:0006457">
    <property type="term" value="P:protein folding"/>
    <property type="evidence" value="ECO:0007669"/>
    <property type="project" value="TreeGrafter"/>
</dbReference>
<dbReference type="AlphaFoldDB" id="A0A8H7SRU3"/>
<dbReference type="SUPFAM" id="SSF52833">
    <property type="entry name" value="Thioredoxin-like"/>
    <property type="match status" value="4"/>
</dbReference>
<dbReference type="Pfam" id="PF00085">
    <property type="entry name" value="Thioredoxin"/>
    <property type="match status" value="2"/>
</dbReference>
<feature type="disulfide bond" description="Redox-active" evidence="10">
    <location>
        <begin position="389"/>
        <end position="392"/>
    </location>
</feature>
<evidence type="ECO:0000256" key="11">
    <source>
        <dbReference type="SAM" id="SignalP"/>
    </source>
</evidence>
<dbReference type="PRINTS" id="PR00421">
    <property type="entry name" value="THIOREDOXIN"/>
</dbReference>
<organism evidence="13 14">
    <name type="scientific">Thamnidium elegans</name>
    <dbReference type="NCBI Taxonomy" id="101142"/>
    <lineage>
        <taxon>Eukaryota</taxon>
        <taxon>Fungi</taxon>
        <taxon>Fungi incertae sedis</taxon>
        <taxon>Mucoromycota</taxon>
        <taxon>Mucoromycotina</taxon>
        <taxon>Mucoromycetes</taxon>
        <taxon>Mucorales</taxon>
        <taxon>Mucorineae</taxon>
        <taxon>Mucoraceae</taxon>
        <taxon>Thamnidium</taxon>
    </lineage>
</organism>
<dbReference type="InterPro" id="IPR017937">
    <property type="entry name" value="Thioredoxin_CS"/>
</dbReference>
<keyword evidence="7" id="KW-0256">Endoplasmic reticulum</keyword>